<dbReference type="Proteomes" id="UP000624709">
    <property type="component" value="Unassembled WGS sequence"/>
</dbReference>
<feature type="chain" id="PRO_5046572926" description="CBM2 domain-containing protein" evidence="3">
    <location>
        <begin position="35"/>
        <end position="363"/>
    </location>
</feature>
<feature type="domain" description="CBM2" evidence="4">
    <location>
        <begin position="262"/>
        <end position="363"/>
    </location>
</feature>
<evidence type="ECO:0000259" key="4">
    <source>
        <dbReference type="PROSITE" id="PS51173"/>
    </source>
</evidence>
<evidence type="ECO:0000313" key="5">
    <source>
        <dbReference type="EMBL" id="GIE73199.1"/>
    </source>
</evidence>
<sequence length="363" mass="37565">MLNVVPKKFLISALVALLAAVLAVFALPSSPAAAHGNVLSPASRNYGCFERWGDKFQAPEMATEDPMCYQAWQADPQAMWNWNGLYREGVAGNHQGAIPDGQLCSAGKTQNGRYAAMDTIGDWKATTVANSFTLGLFDGARHGADYIRVYVTKASYNPVTTALKWSDLELVSTVGNTPAAQWTQQLSNGVQMDIPVSVPGRSGRAMVYTIWQASHLDQSYYFCSDVNFGGVSSPTPSVSVTPSTSPSTSPSASPSTSPSSTPPVPSGACSAAVSVASQWSGAYQATVTVTAGSAAVKGWAVTLTYGAAQTVQQSWNATVLTSGSQIQASNAAYNGALSAGGSTTFGFIAGGTPSTPAVTCAAV</sequence>
<dbReference type="InterPro" id="IPR008965">
    <property type="entry name" value="CBM2/CBM3_carb-bd_dom_sf"/>
</dbReference>
<keyword evidence="1 3" id="KW-0732">Signal</keyword>
<dbReference type="EMBL" id="BOMS01000166">
    <property type="protein sequence ID" value="GIE73199.1"/>
    <property type="molecule type" value="Genomic_DNA"/>
</dbReference>
<dbReference type="RefSeq" id="WP_203830829.1">
    <property type="nucleotide sequence ID" value="NZ_BAAATY010000059.1"/>
</dbReference>
<proteinExistence type="predicted"/>
<dbReference type="Gene3D" id="2.60.40.290">
    <property type="match status" value="1"/>
</dbReference>
<comment type="caution">
    <text evidence="5">The sequence shown here is derived from an EMBL/GenBank/DDBJ whole genome shotgun (WGS) entry which is preliminary data.</text>
</comment>
<dbReference type="Pfam" id="PF00553">
    <property type="entry name" value="CBM_2"/>
    <property type="match status" value="1"/>
</dbReference>
<accession>A0ABQ4BR85</accession>
<feature type="compositionally biased region" description="Low complexity" evidence="2">
    <location>
        <begin position="234"/>
        <end position="259"/>
    </location>
</feature>
<evidence type="ECO:0000256" key="2">
    <source>
        <dbReference type="SAM" id="MobiDB-lite"/>
    </source>
</evidence>
<dbReference type="Gene3D" id="2.70.50.50">
    <property type="entry name" value="chitin-binding protein cbp21"/>
    <property type="match status" value="1"/>
</dbReference>
<organism evidence="5 6">
    <name type="scientific">Actinoplanes palleronii</name>
    <dbReference type="NCBI Taxonomy" id="113570"/>
    <lineage>
        <taxon>Bacteria</taxon>
        <taxon>Bacillati</taxon>
        <taxon>Actinomycetota</taxon>
        <taxon>Actinomycetes</taxon>
        <taxon>Micromonosporales</taxon>
        <taxon>Micromonosporaceae</taxon>
        <taxon>Actinoplanes</taxon>
    </lineage>
</organism>
<dbReference type="PANTHER" id="PTHR34823">
    <property type="entry name" value="GLCNAC-BINDING PROTEIN A"/>
    <property type="match status" value="1"/>
</dbReference>
<keyword evidence="6" id="KW-1185">Reference proteome</keyword>
<feature type="signal peptide" evidence="3">
    <location>
        <begin position="1"/>
        <end position="34"/>
    </location>
</feature>
<evidence type="ECO:0000256" key="1">
    <source>
        <dbReference type="ARBA" id="ARBA00022729"/>
    </source>
</evidence>
<name>A0ABQ4BR85_9ACTN</name>
<evidence type="ECO:0000256" key="3">
    <source>
        <dbReference type="SAM" id="SignalP"/>
    </source>
</evidence>
<reference evidence="5 6" key="1">
    <citation type="submission" date="2021-01" db="EMBL/GenBank/DDBJ databases">
        <title>Whole genome shotgun sequence of Actinoplanes palleronii NBRC 14916.</title>
        <authorList>
            <person name="Komaki H."/>
            <person name="Tamura T."/>
        </authorList>
    </citation>
    <scope>NUCLEOTIDE SEQUENCE [LARGE SCALE GENOMIC DNA]</scope>
    <source>
        <strain evidence="5 6">NBRC 14916</strain>
    </source>
</reference>
<dbReference type="SMART" id="SM00637">
    <property type="entry name" value="CBD_II"/>
    <property type="match status" value="1"/>
</dbReference>
<dbReference type="Pfam" id="PF03067">
    <property type="entry name" value="LPMO_10"/>
    <property type="match status" value="1"/>
</dbReference>
<dbReference type="InterPro" id="IPR004302">
    <property type="entry name" value="Cellulose/chitin-bd_N"/>
</dbReference>
<gene>
    <name evidence="5" type="ORF">Apa02nite_093070</name>
</gene>
<dbReference type="PROSITE" id="PS51173">
    <property type="entry name" value="CBM2"/>
    <property type="match status" value="1"/>
</dbReference>
<dbReference type="SUPFAM" id="SSF49384">
    <property type="entry name" value="Carbohydrate-binding domain"/>
    <property type="match status" value="1"/>
</dbReference>
<dbReference type="PANTHER" id="PTHR34823:SF1">
    <property type="entry name" value="CHITIN-BINDING TYPE-4 DOMAIN-CONTAINING PROTEIN"/>
    <property type="match status" value="1"/>
</dbReference>
<dbReference type="InterPro" id="IPR012291">
    <property type="entry name" value="CBM2_carb-bd_dom_sf"/>
</dbReference>
<dbReference type="CDD" id="cd21177">
    <property type="entry name" value="LPMO_AA10"/>
    <property type="match status" value="1"/>
</dbReference>
<protein>
    <recommendedName>
        <fullName evidence="4">CBM2 domain-containing protein</fullName>
    </recommendedName>
</protein>
<dbReference type="InterPro" id="IPR001919">
    <property type="entry name" value="CBD2"/>
</dbReference>
<dbReference type="SUPFAM" id="SSF81296">
    <property type="entry name" value="E set domains"/>
    <property type="match status" value="1"/>
</dbReference>
<dbReference type="InterPro" id="IPR014756">
    <property type="entry name" value="Ig_E-set"/>
</dbReference>
<evidence type="ECO:0000313" key="6">
    <source>
        <dbReference type="Proteomes" id="UP000624709"/>
    </source>
</evidence>
<dbReference type="InterPro" id="IPR051024">
    <property type="entry name" value="GlcNAc_Chitin_IntDeg"/>
</dbReference>
<feature type="region of interest" description="Disordered" evidence="2">
    <location>
        <begin position="234"/>
        <end position="267"/>
    </location>
</feature>